<keyword evidence="1" id="KW-0614">Plasmid</keyword>
<dbReference type="eggNOG" id="ENOG5030SGB">
    <property type="taxonomic scope" value="Bacteria"/>
</dbReference>
<accession>E6UJJ2</accession>
<proteinExistence type="predicted"/>
<gene>
    <name evidence="1" type="ordered locus">Rumal_3378</name>
</gene>
<dbReference type="HOGENOM" id="CLU_863006_0_0_9"/>
<reference evidence="2" key="1">
    <citation type="journal article" date="2011" name="J. Bacteriol.">
        <title>Complete genome of the cellulolytic ruminal bacterium Ruminococcus albus 7.</title>
        <authorList>
            <person name="Suen G."/>
            <person name="Stevenson D.M."/>
            <person name="Bruce D.C."/>
            <person name="Chertkov O."/>
            <person name="Copeland A."/>
            <person name="Cheng J.F."/>
            <person name="Detter C."/>
            <person name="Detter J.C."/>
            <person name="Goodwin L.A."/>
            <person name="Han C.S."/>
            <person name="Hauser L.J."/>
            <person name="Ivanova N.N."/>
            <person name="Kyrpides N.C."/>
            <person name="Land M.L."/>
            <person name="Lapidus A."/>
            <person name="Lucas S."/>
            <person name="Ovchinnikova G."/>
            <person name="Pitluck S."/>
            <person name="Tapia R."/>
            <person name="Woyke T."/>
            <person name="Boyum J."/>
            <person name="Mead D."/>
            <person name="Weimer P.J."/>
        </authorList>
    </citation>
    <scope>NUCLEOTIDE SEQUENCE [LARGE SCALE GENOMIC DNA]</scope>
    <source>
        <strain evidence="2">ATCC 27210 / DSM 20455 / JCM 14654 / NCDO 2250 / 7</strain>
        <plasmid evidence="2">pRUMAL01</plasmid>
    </source>
</reference>
<organism evidence="1 2">
    <name type="scientific">Ruminococcus albus (strain ATCC 27210 / DSM 20455 / JCM 14654 / NCDO 2250 / 7)</name>
    <dbReference type="NCBI Taxonomy" id="697329"/>
    <lineage>
        <taxon>Bacteria</taxon>
        <taxon>Bacillati</taxon>
        <taxon>Bacillota</taxon>
        <taxon>Clostridia</taxon>
        <taxon>Eubacteriales</taxon>
        <taxon>Oscillospiraceae</taxon>
        <taxon>Ruminococcus</taxon>
    </lineage>
</organism>
<dbReference type="AlphaFoldDB" id="E6UJJ2"/>
<geneLocation type="plasmid" evidence="1 2">
    <name>pRUMAL01</name>
</geneLocation>
<dbReference type="KEGG" id="ral:Rumal_3378"/>
<evidence type="ECO:0000313" key="2">
    <source>
        <dbReference type="Proteomes" id="UP000006919"/>
    </source>
</evidence>
<sequence length="322" mass="38199">MKSKYPCIYEERIDIQDFFDFIKANTTMKCEPMNETDISTLIGRVSPKIMPKAYIDFLRNAGQNFGMWDGDDYKQIVHNKDGSLSFLDIKKDILYDKQLTENFCKFGFDIDDCFFFKSHATECINFFRFGDGDDPKVYYLDSNSTDILSLKRHTFTECIIGQYNYMVKIQDKLDDPYTVFKEVFVKNFTSDWERRFSFSLKEHRFVPPMPYDVYTYHPSDDVPYSDDLYKLFVNVMENSVTDISNVRIFTDGVFYNYCIERDKNRNNSLQISPLHDFTIIVDWDSSWGWISNNGNIFVWGEKYRKEISAISDKLKIYKKENI</sequence>
<protein>
    <recommendedName>
        <fullName evidence="3">SMI1/KNR4 family protein</fullName>
    </recommendedName>
</protein>
<evidence type="ECO:0008006" key="3">
    <source>
        <dbReference type="Google" id="ProtNLM"/>
    </source>
</evidence>
<dbReference type="EMBL" id="CP002404">
    <property type="protein sequence ID" value="ADU23838.1"/>
    <property type="molecule type" value="Genomic_DNA"/>
</dbReference>
<dbReference type="Proteomes" id="UP000006919">
    <property type="component" value="Plasmid pRUMAL01"/>
</dbReference>
<name>E6UJJ2_RUMA7</name>
<evidence type="ECO:0000313" key="1">
    <source>
        <dbReference type="EMBL" id="ADU23838.1"/>
    </source>
</evidence>